<evidence type="ECO:0000313" key="3">
    <source>
        <dbReference type="EMBL" id="QJH94332.1"/>
    </source>
</evidence>
<evidence type="ECO:0000313" key="2">
    <source>
        <dbReference type="EMBL" id="QJA45028.1"/>
    </source>
</evidence>
<proteinExistence type="predicted"/>
<protein>
    <submittedName>
        <fullName evidence="2">Uncharacterized protein</fullName>
    </submittedName>
</protein>
<dbReference type="AlphaFoldDB" id="A0A6H1ZBW1"/>
<gene>
    <name evidence="2" type="ORF">TM448A00171_0047</name>
    <name evidence="3" type="ORF">TM448B00200_0039</name>
</gene>
<feature type="region of interest" description="Disordered" evidence="1">
    <location>
        <begin position="1"/>
        <end position="50"/>
    </location>
</feature>
<reference evidence="2" key="1">
    <citation type="submission" date="2020-03" db="EMBL/GenBank/DDBJ databases">
        <title>The deep terrestrial virosphere.</title>
        <authorList>
            <person name="Holmfeldt K."/>
            <person name="Nilsson E."/>
            <person name="Simone D."/>
            <person name="Lopez-Fernandez M."/>
            <person name="Wu X."/>
            <person name="de Brujin I."/>
            <person name="Lundin D."/>
            <person name="Andersson A."/>
            <person name="Bertilsson S."/>
            <person name="Dopson M."/>
        </authorList>
    </citation>
    <scope>NUCLEOTIDE SEQUENCE</scope>
    <source>
        <strain evidence="2">TM448A00171</strain>
        <strain evidence="3">TM448B00200</strain>
    </source>
</reference>
<evidence type="ECO:0000256" key="1">
    <source>
        <dbReference type="SAM" id="MobiDB-lite"/>
    </source>
</evidence>
<name>A0A6H1ZBW1_9ZZZZ</name>
<sequence>MTYKTGTWGLQAKERSKRRAFPIKNGLQEGQEDIGEHRSHKRVCGEDGES</sequence>
<organism evidence="2">
    <name type="scientific">viral metagenome</name>
    <dbReference type="NCBI Taxonomy" id="1070528"/>
    <lineage>
        <taxon>unclassified sequences</taxon>
        <taxon>metagenomes</taxon>
        <taxon>organismal metagenomes</taxon>
    </lineage>
</organism>
<dbReference type="EMBL" id="MT143984">
    <property type="protein sequence ID" value="QJA45028.1"/>
    <property type="molecule type" value="Genomic_DNA"/>
</dbReference>
<accession>A0A6H1ZBW1</accession>
<dbReference type="EMBL" id="MT144599">
    <property type="protein sequence ID" value="QJH94332.1"/>
    <property type="molecule type" value="Genomic_DNA"/>
</dbReference>